<evidence type="ECO:0000313" key="1">
    <source>
        <dbReference type="EMBL" id="MBV2132033.1"/>
    </source>
</evidence>
<sequence length="100" mass="11365">MREVQMIGLGRKSLGELEQLQVELRKEWDGWRAKSKKASGQVFIKGAGRRSMQVRSRLIPSRRNPKVLAEADAAITTILRYLRYIEDELARRAAGEAARA</sequence>
<gene>
    <name evidence="1" type="ORF">KRX52_04380</name>
</gene>
<evidence type="ECO:0000313" key="2">
    <source>
        <dbReference type="Proteomes" id="UP000813068"/>
    </source>
</evidence>
<name>A0ABS6MT90_9GAMM</name>
<dbReference type="RefSeq" id="WP_217679944.1">
    <property type="nucleotide sequence ID" value="NZ_JAHRGL010000011.1"/>
</dbReference>
<comment type="caution">
    <text evidence="1">The sequence shown here is derived from an EMBL/GenBank/DDBJ whole genome shotgun (WGS) entry which is preliminary data.</text>
</comment>
<accession>A0ABS6MT90</accession>
<dbReference type="EMBL" id="JAHRGL010000011">
    <property type="protein sequence ID" value="MBV2132033.1"/>
    <property type="molecule type" value="Genomic_DNA"/>
</dbReference>
<proteinExistence type="predicted"/>
<dbReference type="Proteomes" id="UP000813068">
    <property type="component" value="Unassembled WGS sequence"/>
</dbReference>
<organism evidence="1 2">
    <name type="scientific">Geopseudomonas aromaticivorans</name>
    <dbReference type="NCBI Taxonomy" id="2849492"/>
    <lineage>
        <taxon>Bacteria</taxon>
        <taxon>Pseudomonadati</taxon>
        <taxon>Pseudomonadota</taxon>
        <taxon>Gammaproteobacteria</taxon>
        <taxon>Pseudomonadales</taxon>
        <taxon>Pseudomonadaceae</taxon>
        <taxon>Geopseudomonas</taxon>
    </lineage>
</organism>
<protein>
    <submittedName>
        <fullName evidence="1">Uncharacterized protein</fullName>
    </submittedName>
</protein>
<keyword evidence="2" id="KW-1185">Reference proteome</keyword>
<reference evidence="1 2" key="1">
    <citation type="submission" date="2021-06" db="EMBL/GenBank/DDBJ databases">
        <title>Differences between aerobic and microaerobic xylene degrading microbial communities.</title>
        <authorList>
            <person name="Banerjee S."/>
            <person name="Tancsics A."/>
        </authorList>
    </citation>
    <scope>NUCLEOTIDE SEQUENCE [LARGE SCALE GENOMIC DNA]</scope>
    <source>
        <strain evidence="1 2">MAP12</strain>
    </source>
</reference>